<feature type="transmembrane region" description="Helical" evidence="1">
    <location>
        <begin position="69"/>
        <end position="89"/>
    </location>
</feature>
<evidence type="ECO:0000256" key="2">
    <source>
        <dbReference type="SAM" id="SignalP"/>
    </source>
</evidence>
<feature type="signal peptide" evidence="2">
    <location>
        <begin position="1"/>
        <end position="17"/>
    </location>
</feature>
<reference evidence="3" key="1">
    <citation type="submission" date="2022-10" db="EMBL/GenBank/DDBJ databases">
        <authorList>
            <person name="Chen Y."/>
            <person name="Dougan E. K."/>
            <person name="Chan C."/>
            <person name="Rhodes N."/>
            <person name="Thang M."/>
        </authorList>
    </citation>
    <scope>NUCLEOTIDE SEQUENCE</scope>
</reference>
<comment type="caution">
    <text evidence="3">The sequence shown here is derived from an EMBL/GenBank/DDBJ whole genome shotgun (WGS) entry which is preliminary data.</text>
</comment>
<keyword evidence="1" id="KW-0472">Membrane</keyword>
<feature type="transmembrane region" description="Helical" evidence="1">
    <location>
        <begin position="239"/>
        <end position="258"/>
    </location>
</feature>
<feature type="chain" id="PRO_5043272421" evidence="2">
    <location>
        <begin position="18"/>
        <end position="626"/>
    </location>
</feature>
<evidence type="ECO:0000256" key="1">
    <source>
        <dbReference type="SAM" id="Phobius"/>
    </source>
</evidence>
<dbReference type="EMBL" id="CAMXCT020002606">
    <property type="protein sequence ID" value="CAL1152664.1"/>
    <property type="molecule type" value="Genomic_DNA"/>
</dbReference>
<evidence type="ECO:0000313" key="4">
    <source>
        <dbReference type="EMBL" id="CAL1152664.1"/>
    </source>
</evidence>
<accession>A0A9P1G368</accession>
<dbReference type="Proteomes" id="UP001152797">
    <property type="component" value="Unassembled WGS sequence"/>
</dbReference>
<feature type="transmembrane region" description="Helical" evidence="1">
    <location>
        <begin position="307"/>
        <end position="326"/>
    </location>
</feature>
<reference evidence="4" key="2">
    <citation type="submission" date="2024-04" db="EMBL/GenBank/DDBJ databases">
        <authorList>
            <person name="Chen Y."/>
            <person name="Shah S."/>
            <person name="Dougan E. K."/>
            <person name="Thang M."/>
            <person name="Chan C."/>
        </authorList>
    </citation>
    <scope>NUCLEOTIDE SEQUENCE [LARGE SCALE GENOMIC DNA]</scope>
</reference>
<feature type="transmembrane region" description="Helical" evidence="1">
    <location>
        <begin position="101"/>
        <end position="123"/>
    </location>
</feature>
<feature type="transmembrane region" description="Helical" evidence="1">
    <location>
        <begin position="372"/>
        <end position="393"/>
    </location>
</feature>
<gene>
    <name evidence="3" type="ORF">C1SCF055_LOCUS25509</name>
</gene>
<keyword evidence="1" id="KW-1133">Transmembrane helix</keyword>
<dbReference type="OrthoDB" id="427289at2759"/>
<keyword evidence="2" id="KW-0732">Signal</keyword>
<dbReference type="AlphaFoldDB" id="A0A9P1G368"/>
<evidence type="ECO:0000313" key="5">
    <source>
        <dbReference type="EMBL" id="CAL4786601.1"/>
    </source>
</evidence>
<dbReference type="EMBL" id="CAMXCT030002606">
    <property type="protein sequence ID" value="CAL4786601.1"/>
    <property type="molecule type" value="Genomic_DNA"/>
</dbReference>
<name>A0A9P1G368_9DINO</name>
<dbReference type="EMBL" id="CAMXCT010002606">
    <property type="protein sequence ID" value="CAI3999289.1"/>
    <property type="molecule type" value="Genomic_DNA"/>
</dbReference>
<feature type="transmembrane region" description="Helical" evidence="1">
    <location>
        <begin position="279"/>
        <end position="295"/>
    </location>
</feature>
<evidence type="ECO:0000313" key="6">
    <source>
        <dbReference type="Proteomes" id="UP001152797"/>
    </source>
</evidence>
<keyword evidence="1" id="KW-0812">Transmembrane</keyword>
<organism evidence="3">
    <name type="scientific">Cladocopium goreaui</name>
    <dbReference type="NCBI Taxonomy" id="2562237"/>
    <lineage>
        <taxon>Eukaryota</taxon>
        <taxon>Sar</taxon>
        <taxon>Alveolata</taxon>
        <taxon>Dinophyceae</taxon>
        <taxon>Suessiales</taxon>
        <taxon>Symbiodiniaceae</taxon>
        <taxon>Cladocopium</taxon>
    </lineage>
</organism>
<protein>
    <submittedName>
        <fullName evidence="5">Baculoviral IAP repeat-containing protein 2</fullName>
    </submittedName>
</protein>
<sequence length="626" mass="69949">MLFGVGKFMTTVSLLLGAQELHLDRVNTSVGVHQAQAYQQKNMDLSFIVNLREEIRDFMTIFVGRMSNNMIMGTLFLGIAASFICEGTIDETAPDFLHHSFYHCIVISFFFFGLAMVFAMKAVSVSYAESRQYLLHMVPDQLSFDDFDYVEKVNSSMKKWRLPVFARFFQKGTDLPLDELSTKKTPRPPPGENKFKATGEFNKLWEPSADASNECMGNGICALCQGFALFALGHEYDRSHWGAVNLYVTLSVAGVLVANRMLTIKFESEKEPPKRSFRLCIRLFTVAVPLMFLLGDLSSSEEVVFCSYLMMALLHSLLTWMVLPAAESKETPQQSYEVKDLEAQETLGPMLHDLLAQSRENARESMKDTKRVHATGHIVAAFAWFSLSLWIAARAVGSFHFNQRIDPSAVEQLSINWPNGLVAFHAQALSCSGDGKHLWIANRRGIYKVSGGVSGGNLEPIQCSPVSGHLLDMTAACDAETGRCSNLALTSNNDLINCETQERYPWYQRLVNITSISAGGMEDLWYFDGIDIIHNKSKLEMPVDGYPLKKFEVLGAKGSLFFAEDGRLELRRSEGEELGRQKDWQLPSVATETLRGACVLDQGESVVVALQDANSKRPRVLKISLK</sequence>
<evidence type="ECO:0000313" key="3">
    <source>
        <dbReference type="EMBL" id="CAI3999289.1"/>
    </source>
</evidence>
<proteinExistence type="predicted"/>
<keyword evidence="6" id="KW-1185">Reference proteome</keyword>